<protein>
    <submittedName>
        <fullName evidence="1">Putative eka-like protein</fullName>
    </submittedName>
</protein>
<proteinExistence type="predicted"/>
<evidence type="ECO:0000313" key="2">
    <source>
        <dbReference type="Proteomes" id="UP000030854"/>
    </source>
</evidence>
<reference evidence="1 2" key="1">
    <citation type="journal article" date="2014" name="BMC Genomics">
        <title>Adaptive genomic structural variation in the grape powdery mildew pathogen, Erysiphe necator.</title>
        <authorList>
            <person name="Jones L."/>
            <person name="Riaz S."/>
            <person name="Morales-Cruz A."/>
            <person name="Amrine K.C."/>
            <person name="McGuire B."/>
            <person name="Gubler W.D."/>
            <person name="Walker M.A."/>
            <person name="Cantu D."/>
        </authorList>
    </citation>
    <scope>NUCLEOTIDE SEQUENCE [LARGE SCALE GENOMIC DNA]</scope>
    <source>
        <strain evidence="2">c</strain>
    </source>
</reference>
<dbReference type="Proteomes" id="UP000030854">
    <property type="component" value="Unassembled WGS sequence"/>
</dbReference>
<dbReference type="HOGENOM" id="CLU_2348244_0_0_1"/>
<accession>A0A0B1PED9</accession>
<organism evidence="1 2">
    <name type="scientific">Uncinula necator</name>
    <name type="common">Grape powdery mildew</name>
    <dbReference type="NCBI Taxonomy" id="52586"/>
    <lineage>
        <taxon>Eukaryota</taxon>
        <taxon>Fungi</taxon>
        <taxon>Dikarya</taxon>
        <taxon>Ascomycota</taxon>
        <taxon>Pezizomycotina</taxon>
        <taxon>Leotiomycetes</taxon>
        <taxon>Erysiphales</taxon>
        <taxon>Erysiphaceae</taxon>
        <taxon>Erysiphe</taxon>
    </lineage>
</organism>
<name>A0A0B1PED9_UNCNE</name>
<evidence type="ECO:0000313" key="1">
    <source>
        <dbReference type="EMBL" id="KHJ35261.1"/>
    </source>
</evidence>
<comment type="caution">
    <text evidence="1">The sequence shown here is derived from an EMBL/GenBank/DDBJ whole genome shotgun (WGS) entry which is preliminary data.</text>
</comment>
<sequence length="97" mass="10866">MLTDEIERVSSKGLDFVKIYATSKLEALHRTWIAFFSNIHRGGSRVFDESGVAKIFKKKHLIGFRKRSNGHHNIKTCSRAPSCGNCGSTMHAQEACL</sequence>
<dbReference type="EMBL" id="JNVN01000450">
    <property type="protein sequence ID" value="KHJ35261.1"/>
    <property type="molecule type" value="Genomic_DNA"/>
</dbReference>
<dbReference type="AlphaFoldDB" id="A0A0B1PED9"/>
<gene>
    <name evidence="1" type="ORF">EV44_g3895</name>
</gene>
<keyword evidence="2" id="KW-1185">Reference proteome</keyword>